<name>A0A645DHK1_9ZZZZ</name>
<organism evidence="1">
    <name type="scientific">bioreactor metagenome</name>
    <dbReference type="NCBI Taxonomy" id="1076179"/>
    <lineage>
        <taxon>unclassified sequences</taxon>
        <taxon>metagenomes</taxon>
        <taxon>ecological metagenomes</taxon>
    </lineage>
</organism>
<comment type="caution">
    <text evidence="1">The sequence shown here is derived from an EMBL/GenBank/DDBJ whole genome shotgun (WGS) entry which is preliminary data.</text>
</comment>
<protein>
    <submittedName>
        <fullName evidence="1">Uncharacterized protein</fullName>
    </submittedName>
</protein>
<evidence type="ECO:0000313" key="1">
    <source>
        <dbReference type="EMBL" id="MPM88072.1"/>
    </source>
</evidence>
<dbReference type="EMBL" id="VSSQ01035759">
    <property type="protein sequence ID" value="MPM88072.1"/>
    <property type="molecule type" value="Genomic_DNA"/>
</dbReference>
<sequence>MRRVPGDLAHVRRRMYFFDASLEHGGVHIAKPLHLGDGQPFGDERLLRRRDFAGGNAVKRIAKDALYFFYGLSFVELAQHVFNRFFAPLAVVDFLTHMDASLFGRSVSLYRCCISVFGKCLNDLLQRNVLERRSLGGCHKAACALEHAGFGDVRKAQPAENPDQIGVLCAQRIDGFVEVNWCLLHVRLPPLAQWVG</sequence>
<accession>A0A645DHK1</accession>
<gene>
    <name evidence="1" type="ORF">SDC9_135173</name>
</gene>
<proteinExistence type="predicted"/>
<reference evidence="1" key="1">
    <citation type="submission" date="2019-08" db="EMBL/GenBank/DDBJ databases">
        <authorList>
            <person name="Kucharzyk K."/>
            <person name="Murdoch R.W."/>
            <person name="Higgins S."/>
            <person name="Loffler F."/>
        </authorList>
    </citation>
    <scope>NUCLEOTIDE SEQUENCE</scope>
</reference>
<dbReference type="AlphaFoldDB" id="A0A645DHK1"/>